<evidence type="ECO:0000256" key="9">
    <source>
        <dbReference type="ARBA" id="ARBA00022989"/>
    </source>
</evidence>
<feature type="transmembrane region" description="Helical" evidence="12">
    <location>
        <begin position="100"/>
        <end position="124"/>
    </location>
</feature>
<keyword evidence="5 12" id="KW-0812">Transmembrane</keyword>
<evidence type="ECO:0000256" key="6">
    <source>
        <dbReference type="ARBA" id="ARBA00022723"/>
    </source>
</evidence>
<evidence type="ECO:0000256" key="2">
    <source>
        <dbReference type="ARBA" id="ARBA00004141"/>
    </source>
</evidence>
<evidence type="ECO:0000256" key="4">
    <source>
        <dbReference type="ARBA" id="ARBA00022670"/>
    </source>
</evidence>
<keyword evidence="8" id="KW-0862">Zinc</keyword>
<dbReference type="GO" id="GO:0016020">
    <property type="term" value="C:membrane"/>
    <property type="evidence" value="ECO:0007669"/>
    <property type="project" value="UniProtKB-SubCell"/>
</dbReference>
<comment type="subcellular location">
    <subcellularLocation>
        <location evidence="2">Membrane</location>
        <topology evidence="2">Multi-pass membrane protein</topology>
    </subcellularLocation>
</comment>
<comment type="cofactor">
    <cofactor evidence="1">
        <name>Zn(2+)</name>
        <dbReference type="ChEBI" id="CHEBI:29105"/>
    </cofactor>
</comment>
<feature type="transmembrane region" description="Helical" evidence="12">
    <location>
        <begin position="136"/>
        <end position="155"/>
    </location>
</feature>
<evidence type="ECO:0000256" key="11">
    <source>
        <dbReference type="ARBA" id="ARBA00023136"/>
    </source>
</evidence>
<feature type="transmembrane region" description="Helical" evidence="12">
    <location>
        <begin position="43"/>
        <end position="59"/>
    </location>
</feature>
<keyword evidence="4 14" id="KW-0645">Protease</keyword>
<dbReference type="Proteomes" id="UP001226762">
    <property type="component" value="Unassembled WGS sequence"/>
</dbReference>
<dbReference type="AlphaFoldDB" id="A0AAE3WCI7"/>
<accession>A0AAE3WCI7</accession>
<evidence type="ECO:0000256" key="8">
    <source>
        <dbReference type="ARBA" id="ARBA00022833"/>
    </source>
</evidence>
<evidence type="ECO:0000256" key="7">
    <source>
        <dbReference type="ARBA" id="ARBA00022801"/>
    </source>
</evidence>
<dbReference type="GO" id="GO:0006508">
    <property type="term" value="P:proteolysis"/>
    <property type="evidence" value="ECO:0007669"/>
    <property type="project" value="UniProtKB-KW"/>
</dbReference>
<organism evidence="14 15">
    <name type="scientific">Marimonas arenosa</name>
    <dbReference type="NCBI Taxonomy" id="1795305"/>
    <lineage>
        <taxon>Bacteria</taxon>
        <taxon>Pseudomonadati</taxon>
        <taxon>Pseudomonadota</taxon>
        <taxon>Alphaproteobacteria</taxon>
        <taxon>Rhodobacterales</taxon>
        <taxon>Paracoccaceae</taxon>
        <taxon>Marimonas</taxon>
    </lineage>
</organism>
<keyword evidence="9 12" id="KW-1133">Transmembrane helix</keyword>
<keyword evidence="6" id="KW-0479">Metal-binding</keyword>
<evidence type="ECO:0000256" key="5">
    <source>
        <dbReference type="ARBA" id="ARBA00022692"/>
    </source>
</evidence>
<sequence length="225" mass="24766">MLQTGPIIFRFNGVFGVPVEIGQTLAFLVLIFIGLTLSAGGSLLWLAIIVAMILTIIYLHELGHAWAARVQGVPVRRIVLHGGGGFCEHARSATAREQEFITAMGPLTNLGLWALGSLAAYWIWSSGLGSGLLGHYLVLFAVLNFMFFVFNMIPVQPLDGGKLLHLLLLRILAPQNALQITGAVGLVCAILWWPALLYVWYTTGWLLLFLPSIGLHYRMMRGEKR</sequence>
<proteinExistence type="inferred from homology"/>
<dbReference type="Pfam" id="PF02163">
    <property type="entry name" value="Peptidase_M50"/>
    <property type="match status" value="2"/>
</dbReference>
<feature type="transmembrane region" description="Helical" evidence="12">
    <location>
        <begin position="167"/>
        <end position="192"/>
    </location>
</feature>
<evidence type="ECO:0000256" key="1">
    <source>
        <dbReference type="ARBA" id="ARBA00001947"/>
    </source>
</evidence>
<keyword evidence="15" id="KW-1185">Reference proteome</keyword>
<comment type="similarity">
    <text evidence="3">Belongs to the peptidase M50B family.</text>
</comment>
<reference evidence="14" key="1">
    <citation type="submission" date="2022-07" db="EMBL/GenBank/DDBJ databases">
        <authorList>
            <person name="Otstavnykh N."/>
            <person name="Isaeva M."/>
            <person name="Bystritskaya E."/>
        </authorList>
    </citation>
    <scope>NUCLEOTIDE SEQUENCE</scope>
    <source>
        <strain evidence="14">KCTC 52189</strain>
    </source>
</reference>
<dbReference type="PANTHER" id="PTHR39188:SF3">
    <property type="entry name" value="STAGE IV SPORULATION PROTEIN FB"/>
    <property type="match status" value="1"/>
</dbReference>
<dbReference type="GO" id="GO:0046872">
    <property type="term" value="F:metal ion binding"/>
    <property type="evidence" value="ECO:0007669"/>
    <property type="project" value="UniProtKB-KW"/>
</dbReference>
<dbReference type="RefSeq" id="WP_306735245.1">
    <property type="nucleotide sequence ID" value="NZ_JANHAX010000002.1"/>
</dbReference>
<evidence type="ECO:0000256" key="10">
    <source>
        <dbReference type="ARBA" id="ARBA00023049"/>
    </source>
</evidence>
<reference evidence="14" key="2">
    <citation type="submission" date="2023-02" db="EMBL/GenBank/DDBJ databases">
        <title>'Rhodoalgimonas zhirmunskyi' gen. nov., isolated from a red alga.</title>
        <authorList>
            <person name="Nedashkovskaya O.I."/>
            <person name="Otstavnykh N.Y."/>
            <person name="Bystritskaya E.P."/>
            <person name="Balabanova L.A."/>
            <person name="Isaeva M.P."/>
        </authorList>
    </citation>
    <scope>NUCLEOTIDE SEQUENCE</scope>
    <source>
        <strain evidence="14">KCTC 52189</strain>
    </source>
</reference>
<dbReference type="EMBL" id="JANHAX010000002">
    <property type="protein sequence ID" value="MDQ2089978.1"/>
    <property type="molecule type" value="Genomic_DNA"/>
</dbReference>
<dbReference type="PANTHER" id="PTHR39188">
    <property type="entry name" value="MEMBRANE-ASSOCIATED ZINC METALLOPROTEASE M50B"/>
    <property type="match status" value="1"/>
</dbReference>
<keyword evidence="11 12" id="KW-0472">Membrane</keyword>
<feature type="domain" description="Peptidase M50" evidence="13">
    <location>
        <begin position="50"/>
        <end position="113"/>
    </location>
</feature>
<name>A0AAE3WCI7_9RHOB</name>
<dbReference type="GO" id="GO:0008237">
    <property type="term" value="F:metallopeptidase activity"/>
    <property type="evidence" value="ECO:0007669"/>
    <property type="project" value="UniProtKB-KW"/>
</dbReference>
<feature type="domain" description="Peptidase M50" evidence="13">
    <location>
        <begin position="133"/>
        <end position="189"/>
    </location>
</feature>
<gene>
    <name evidence="14" type="ORF">NO357_08730</name>
</gene>
<evidence type="ECO:0000256" key="3">
    <source>
        <dbReference type="ARBA" id="ARBA00007931"/>
    </source>
</evidence>
<protein>
    <submittedName>
        <fullName evidence="14">Site-2 protease family protein</fullName>
    </submittedName>
</protein>
<feature type="transmembrane region" description="Helical" evidence="12">
    <location>
        <begin position="198"/>
        <end position="217"/>
    </location>
</feature>
<keyword evidence="7" id="KW-0378">Hydrolase</keyword>
<evidence type="ECO:0000256" key="12">
    <source>
        <dbReference type="SAM" id="Phobius"/>
    </source>
</evidence>
<dbReference type="InterPro" id="IPR008915">
    <property type="entry name" value="Peptidase_M50"/>
</dbReference>
<evidence type="ECO:0000313" key="14">
    <source>
        <dbReference type="EMBL" id="MDQ2089978.1"/>
    </source>
</evidence>
<evidence type="ECO:0000259" key="13">
    <source>
        <dbReference type="Pfam" id="PF02163"/>
    </source>
</evidence>
<keyword evidence="10" id="KW-0482">Metalloprotease</keyword>
<feature type="transmembrane region" description="Helical" evidence="12">
    <location>
        <begin position="12"/>
        <end position="37"/>
    </location>
</feature>
<comment type="caution">
    <text evidence="14">The sequence shown here is derived from an EMBL/GenBank/DDBJ whole genome shotgun (WGS) entry which is preliminary data.</text>
</comment>
<evidence type="ECO:0000313" key="15">
    <source>
        <dbReference type="Proteomes" id="UP001226762"/>
    </source>
</evidence>